<accession>E9GTE9</accession>
<evidence type="ECO:0000313" key="2">
    <source>
        <dbReference type="Proteomes" id="UP000000305"/>
    </source>
</evidence>
<dbReference type="KEGG" id="dpx:DAPPUDRAFT_305831"/>
<sequence length="81" mass="9416">MIVPSHQYAPLMSGQQPYPMMQFLPPAFTGNQGNSTHHFDTLMSENRMQSSEVRMHLCRLTDKIDLLLQKVAYPWKSKCIY</sequence>
<dbReference type="EMBL" id="GL732563">
    <property type="protein sequence ID" value="EFX77266.1"/>
    <property type="molecule type" value="Genomic_DNA"/>
</dbReference>
<dbReference type="Proteomes" id="UP000000305">
    <property type="component" value="Unassembled WGS sequence"/>
</dbReference>
<dbReference type="OrthoDB" id="5842926at2759"/>
<reference evidence="1 2" key="1">
    <citation type="journal article" date="2011" name="Science">
        <title>The ecoresponsive genome of Daphnia pulex.</title>
        <authorList>
            <person name="Colbourne J.K."/>
            <person name="Pfrender M.E."/>
            <person name="Gilbert D."/>
            <person name="Thomas W.K."/>
            <person name="Tucker A."/>
            <person name="Oakley T.H."/>
            <person name="Tokishita S."/>
            <person name="Aerts A."/>
            <person name="Arnold G.J."/>
            <person name="Basu M.K."/>
            <person name="Bauer D.J."/>
            <person name="Caceres C.E."/>
            <person name="Carmel L."/>
            <person name="Casola C."/>
            <person name="Choi J.H."/>
            <person name="Detter J.C."/>
            <person name="Dong Q."/>
            <person name="Dusheyko S."/>
            <person name="Eads B.D."/>
            <person name="Frohlich T."/>
            <person name="Geiler-Samerotte K.A."/>
            <person name="Gerlach D."/>
            <person name="Hatcher P."/>
            <person name="Jogdeo S."/>
            <person name="Krijgsveld J."/>
            <person name="Kriventseva E.V."/>
            <person name="Kultz D."/>
            <person name="Laforsch C."/>
            <person name="Lindquist E."/>
            <person name="Lopez J."/>
            <person name="Manak J.R."/>
            <person name="Muller J."/>
            <person name="Pangilinan J."/>
            <person name="Patwardhan R.P."/>
            <person name="Pitluck S."/>
            <person name="Pritham E.J."/>
            <person name="Rechtsteiner A."/>
            <person name="Rho M."/>
            <person name="Rogozin I.B."/>
            <person name="Sakarya O."/>
            <person name="Salamov A."/>
            <person name="Schaack S."/>
            <person name="Shapiro H."/>
            <person name="Shiga Y."/>
            <person name="Skalitzky C."/>
            <person name="Smith Z."/>
            <person name="Souvorov A."/>
            <person name="Sung W."/>
            <person name="Tang Z."/>
            <person name="Tsuchiya D."/>
            <person name="Tu H."/>
            <person name="Vos H."/>
            <person name="Wang M."/>
            <person name="Wolf Y.I."/>
            <person name="Yamagata H."/>
            <person name="Yamada T."/>
            <person name="Ye Y."/>
            <person name="Shaw J.R."/>
            <person name="Andrews J."/>
            <person name="Crease T.J."/>
            <person name="Tang H."/>
            <person name="Lucas S.M."/>
            <person name="Robertson H.M."/>
            <person name="Bork P."/>
            <person name="Koonin E.V."/>
            <person name="Zdobnov E.M."/>
            <person name="Grigoriev I.V."/>
            <person name="Lynch M."/>
            <person name="Boore J.L."/>
        </authorList>
    </citation>
    <scope>NUCLEOTIDE SEQUENCE [LARGE SCALE GENOMIC DNA]</scope>
</reference>
<dbReference type="AlphaFoldDB" id="E9GTE9"/>
<evidence type="ECO:0000313" key="1">
    <source>
        <dbReference type="EMBL" id="EFX77266.1"/>
    </source>
</evidence>
<keyword evidence="2" id="KW-1185">Reference proteome</keyword>
<protein>
    <recommendedName>
        <fullName evidence="3">Mediator of RNA polymerase II transcription subunit 30</fullName>
    </recommendedName>
</protein>
<gene>
    <name evidence="1" type="ORF">DAPPUDRAFT_305831</name>
</gene>
<dbReference type="HOGENOM" id="CLU_2576270_0_0_1"/>
<proteinExistence type="predicted"/>
<dbReference type="InParanoid" id="E9GTE9"/>
<organism evidence="1 2">
    <name type="scientific">Daphnia pulex</name>
    <name type="common">Water flea</name>
    <dbReference type="NCBI Taxonomy" id="6669"/>
    <lineage>
        <taxon>Eukaryota</taxon>
        <taxon>Metazoa</taxon>
        <taxon>Ecdysozoa</taxon>
        <taxon>Arthropoda</taxon>
        <taxon>Crustacea</taxon>
        <taxon>Branchiopoda</taxon>
        <taxon>Diplostraca</taxon>
        <taxon>Cladocera</taxon>
        <taxon>Anomopoda</taxon>
        <taxon>Daphniidae</taxon>
        <taxon>Daphnia</taxon>
    </lineage>
</organism>
<name>E9GTE9_DAPPU</name>
<evidence type="ECO:0008006" key="3">
    <source>
        <dbReference type="Google" id="ProtNLM"/>
    </source>
</evidence>